<keyword evidence="1" id="KW-0378">Hydrolase</keyword>
<dbReference type="PANTHER" id="PTHR43434:SF1">
    <property type="entry name" value="PHOSPHOGLYCOLATE PHOSPHATASE"/>
    <property type="match status" value="1"/>
</dbReference>
<evidence type="ECO:0000313" key="2">
    <source>
        <dbReference type="Proteomes" id="UP001524473"/>
    </source>
</evidence>
<dbReference type="PANTHER" id="PTHR43434">
    <property type="entry name" value="PHOSPHOGLYCOLATE PHOSPHATASE"/>
    <property type="match status" value="1"/>
</dbReference>
<gene>
    <name evidence="1" type="ORF">NE695_17310</name>
</gene>
<name>A0ABT1S3Z9_9FIRM</name>
<dbReference type="SFLD" id="SFLDS00003">
    <property type="entry name" value="Haloacid_Dehalogenase"/>
    <property type="match status" value="1"/>
</dbReference>
<dbReference type="GO" id="GO:0016787">
    <property type="term" value="F:hydrolase activity"/>
    <property type="evidence" value="ECO:0007669"/>
    <property type="project" value="UniProtKB-KW"/>
</dbReference>
<dbReference type="RefSeq" id="WP_066862354.1">
    <property type="nucleotide sequence ID" value="NZ_CABKVV010000013.1"/>
</dbReference>
<evidence type="ECO:0000313" key="1">
    <source>
        <dbReference type="EMBL" id="MCQ4841672.1"/>
    </source>
</evidence>
<dbReference type="Proteomes" id="UP001524473">
    <property type="component" value="Unassembled WGS sequence"/>
</dbReference>
<dbReference type="InterPro" id="IPR023214">
    <property type="entry name" value="HAD_sf"/>
</dbReference>
<accession>A0ABT1S3Z9</accession>
<dbReference type="InterPro" id="IPR041492">
    <property type="entry name" value="HAD_2"/>
</dbReference>
<dbReference type="InterPro" id="IPR036412">
    <property type="entry name" value="HAD-like_sf"/>
</dbReference>
<dbReference type="EMBL" id="JANFZH010000063">
    <property type="protein sequence ID" value="MCQ4841672.1"/>
    <property type="molecule type" value="Genomic_DNA"/>
</dbReference>
<reference evidence="1 2" key="1">
    <citation type="submission" date="2022-06" db="EMBL/GenBank/DDBJ databases">
        <title>Isolation of gut microbiota from human fecal samples.</title>
        <authorList>
            <person name="Pamer E.G."/>
            <person name="Barat B."/>
            <person name="Waligurski E."/>
            <person name="Medina S."/>
            <person name="Paddock L."/>
            <person name="Mostad J."/>
        </authorList>
    </citation>
    <scope>NUCLEOTIDE SEQUENCE [LARGE SCALE GENOMIC DNA]</scope>
    <source>
        <strain evidence="1 2">DFI.9.73</strain>
    </source>
</reference>
<dbReference type="Gene3D" id="3.40.50.1000">
    <property type="entry name" value="HAD superfamily/HAD-like"/>
    <property type="match status" value="1"/>
</dbReference>
<dbReference type="InterPro" id="IPR023198">
    <property type="entry name" value="PGP-like_dom2"/>
</dbReference>
<dbReference type="SFLD" id="SFLDG01129">
    <property type="entry name" value="C1.5:_HAD__Beta-PGM__Phosphata"/>
    <property type="match status" value="1"/>
</dbReference>
<dbReference type="Pfam" id="PF13419">
    <property type="entry name" value="HAD_2"/>
    <property type="match status" value="1"/>
</dbReference>
<comment type="caution">
    <text evidence="1">The sequence shown here is derived from an EMBL/GenBank/DDBJ whole genome shotgun (WGS) entry which is preliminary data.</text>
</comment>
<keyword evidence="2" id="KW-1185">Reference proteome</keyword>
<dbReference type="InterPro" id="IPR050155">
    <property type="entry name" value="HAD-like_hydrolase_sf"/>
</dbReference>
<protein>
    <submittedName>
        <fullName evidence="1">HAD family hydrolase</fullName>
    </submittedName>
</protein>
<dbReference type="SUPFAM" id="SSF56784">
    <property type="entry name" value="HAD-like"/>
    <property type="match status" value="1"/>
</dbReference>
<organism evidence="1 2">
    <name type="scientific">Neglectibacter timonensis</name>
    <dbReference type="NCBI Taxonomy" id="1776382"/>
    <lineage>
        <taxon>Bacteria</taxon>
        <taxon>Bacillati</taxon>
        <taxon>Bacillota</taxon>
        <taxon>Clostridia</taxon>
        <taxon>Eubacteriales</taxon>
        <taxon>Oscillospiraceae</taxon>
        <taxon>Neglectibacter</taxon>
    </lineage>
</organism>
<sequence>MKYDGILFDLDGTLWNATEPIAVSWAIALKDQPDIERAPSTEELEKVMGMTSEKLMAQLFPYLSYERGQELFQHCCEVEMVYLREHGGTLYPGLEHTLEKLSARHPLCIVSNCNNGYIETFLDAHSMRKYFLDWECIGRTGLQKWENIRLVVERNEFQNPVYVGDTELDYDSAERAGLPFIHAAYGFGQVPEAPQISSISELLEIV</sequence>
<dbReference type="GeneID" id="90531837"/>
<dbReference type="Gene3D" id="1.10.150.240">
    <property type="entry name" value="Putative phosphatase, domain 2"/>
    <property type="match status" value="1"/>
</dbReference>
<proteinExistence type="predicted"/>